<protein>
    <submittedName>
        <fullName evidence="1">F-box/LRR-repeat protein 7</fullName>
    </submittedName>
</protein>
<dbReference type="Gene3D" id="3.80.10.10">
    <property type="entry name" value="Ribonuclease Inhibitor"/>
    <property type="match status" value="1"/>
</dbReference>
<accession>A0A1D2N1K5</accession>
<dbReference type="EMBL" id="LJIJ01000294">
    <property type="protein sequence ID" value="ODM99187.1"/>
    <property type="molecule type" value="Genomic_DNA"/>
</dbReference>
<evidence type="ECO:0000313" key="1">
    <source>
        <dbReference type="EMBL" id="ODM99187.1"/>
    </source>
</evidence>
<keyword evidence="2" id="KW-1185">Reference proteome</keyword>
<organism evidence="1 2">
    <name type="scientific">Orchesella cincta</name>
    <name type="common">Springtail</name>
    <name type="synonym">Podura cincta</name>
    <dbReference type="NCBI Taxonomy" id="48709"/>
    <lineage>
        <taxon>Eukaryota</taxon>
        <taxon>Metazoa</taxon>
        <taxon>Ecdysozoa</taxon>
        <taxon>Arthropoda</taxon>
        <taxon>Hexapoda</taxon>
        <taxon>Collembola</taxon>
        <taxon>Entomobryomorpha</taxon>
        <taxon>Entomobryoidea</taxon>
        <taxon>Orchesellidae</taxon>
        <taxon>Orchesellinae</taxon>
        <taxon>Orchesella</taxon>
    </lineage>
</organism>
<sequence>MTGFSKEILDEMDIMNPFQATRERHKTESHRKGYASIRNLKSLTHLSLDDQPACTDFSIIFGVLKLQQLQVLSCKKWKVTDVALRALADILPSLRIINTDGCVNVSKYALDYFNESRTRKPPLLQQL</sequence>
<evidence type="ECO:0000313" key="2">
    <source>
        <dbReference type="Proteomes" id="UP000094527"/>
    </source>
</evidence>
<dbReference type="Proteomes" id="UP000094527">
    <property type="component" value="Unassembled WGS sequence"/>
</dbReference>
<name>A0A1D2N1K5_ORCCI</name>
<dbReference type="AlphaFoldDB" id="A0A1D2N1K5"/>
<dbReference type="SUPFAM" id="SSF52047">
    <property type="entry name" value="RNI-like"/>
    <property type="match status" value="1"/>
</dbReference>
<dbReference type="OrthoDB" id="10676707at2759"/>
<reference evidence="1 2" key="1">
    <citation type="journal article" date="2016" name="Genome Biol. Evol.">
        <title>Gene Family Evolution Reflects Adaptation to Soil Environmental Stressors in the Genome of the Collembolan Orchesella cincta.</title>
        <authorList>
            <person name="Faddeeva-Vakhrusheva A."/>
            <person name="Derks M.F."/>
            <person name="Anvar S.Y."/>
            <person name="Agamennone V."/>
            <person name="Suring W."/>
            <person name="Smit S."/>
            <person name="van Straalen N.M."/>
            <person name="Roelofs D."/>
        </authorList>
    </citation>
    <scope>NUCLEOTIDE SEQUENCE [LARGE SCALE GENOMIC DNA]</scope>
    <source>
        <tissue evidence="1">Mixed pool</tissue>
    </source>
</reference>
<comment type="caution">
    <text evidence="1">The sequence shown here is derived from an EMBL/GenBank/DDBJ whole genome shotgun (WGS) entry which is preliminary data.</text>
</comment>
<gene>
    <name evidence="1" type="ORF">Ocin01_07484</name>
</gene>
<dbReference type="InterPro" id="IPR032675">
    <property type="entry name" value="LRR_dom_sf"/>
</dbReference>
<proteinExistence type="predicted"/>